<dbReference type="PRINTS" id="PR00237">
    <property type="entry name" value="GPCRRHODOPSN"/>
</dbReference>
<dbReference type="STRING" id="283909.R7TME8"/>
<keyword evidence="2" id="KW-1003">Cell membrane</keyword>
<sequence length="410" mass="46321">MYVLGGDNFLRKAVTKEQANLMLSFLVKATDIAYVNLTLSLRRAANKPSSFFSFVLIRRSAGAYKQASCQRNNTNPQQPTMELMATAEDNSSAQLPTNNTIAEYHHSATYKVTTSIMFTGCTLVLLGLNALVVISFLFKRISRTQPNFYMFQLAIADGATGLLMPVNMFSTIFYSLSKSTRYCSFETMSAISCMMASTFCILGLTVDRMQALRYPLLYNSDMTVTRYVASTLWVWLIPISVYFVLPMVWLQELEDTPLKICYTLYIMKREFVAYILLPGIFLLFACVCIAYVPILKMAVTQSRAIRAVALDQNETKLKSQLQILKTATMVLLPYFAGWMPWAFITSLIVYNEHEYNFPGTTFKMMQYSAYPAIFTSGINPIIYAARMPEYRRAFKACLGCHGQVAPEGQP</sequence>
<feature type="domain" description="G-protein coupled receptors family 1 profile" evidence="7">
    <location>
        <begin position="128"/>
        <end position="383"/>
    </location>
</feature>
<evidence type="ECO:0000313" key="10">
    <source>
        <dbReference type="Proteomes" id="UP000014760"/>
    </source>
</evidence>
<evidence type="ECO:0000256" key="5">
    <source>
        <dbReference type="ARBA" id="ARBA00023136"/>
    </source>
</evidence>
<proteinExistence type="predicted"/>
<dbReference type="PROSITE" id="PS50262">
    <property type="entry name" value="G_PROTEIN_RECEP_F1_2"/>
    <property type="match status" value="1"/>
</dbReference>
<name>R7TME8_CAPTE</name>
<protein>
    <recommendedName>
        <fullName evidence="7">G-protein coupled receptors family 1 profile domain-containing protein</fullName>
    </recommendedName>
</protein>
<evidence type="ECO:0000256" key="2">
    <source>
        <dbReference type="ARBA" id="ARBA00022475"/>
    </source>
</evidence>
<dbReference type="GO" id="GO:0005886">
    <property type="term" value="C:plasma membrane"/>
    <property type="evidence" value="ECO:0007669"/>
    <property type="project" value="UniProtKB-SubCell"/>
</dbReference>
<evidence type="ECO:0000256" key="4">
    <source>
        <dbReference type="ARBA" id="ARBA00022989"/>
    </source>
</evidence>
<dbReference type="AlphaFoldDB" id="R7TME8"/>
<dbReference type="Proteomes" id="UP000014760">
    <property type="component" value="Unassembled WGS sequence"/>
</dbReference>
<feature type="transmembrane region" description="Helical" evidence="6">
    <location>
        <begin position="116"/>
        <end position="138"/>
    </location>
</feature>
<dbReference type="EMBL" id="KB310197">
    <property type="protein sequence ID" value="ELT92260.1"/>
    <property type="molecule type" value="Genomic_DNA"/>
</dbReference>
<dbReference type="PANTHER" id="PTHR22750">
    <property type="entry name" value="G-PROTEIN COUPLED RECEPTOR"/>
    <property type="match status" value="1"/>
</dbReference>
<dbReference type="Pfam" id="PF00001">
    <property type="entry name" value="7tm_1"/>
    <property type="match status" value="1"/>
</dbReference>
<feature type="transmembrane region" description="Helical" evidence="6">
    <location>
        <begin position="188"/>
        <end position="206"/>
    </location>
</feature>
<dbReference type="InterPro" id="IPR000276">
    <property type="entry name" value="GPCR_Rhodpsn"/>
</dbReference>
<feature type="transmembrane region" description="Helical" evidence="6">
    <location>
        <begin position="227"/>
        <end position="251"/>
    </location>
</feature>
<keyword evidence="4 6" id="KW-1133">Transmembrane helix</keyword>
<dbReference type="HOGENOM" id="CLU_055888_0_0_1"/>
<evidence type="ECO:0000259" key="7">
    <source>
        <dbReference type="PROSITE" id="PS50262"/>
    </source>
</evidence>
<reference evidence="9" key="3">
    <citation type="submission" date="2015-06" db="UniProtKB">
        <authorList>
            <consortium name="EnsemblMetazoa"/>
        </authorList>
    </citation>
    <scope>IDENTIFICATION</scope>
</reference>
<reference evidence="10" key="1">
    <citation type="submission" date="2012-12" db="EMBL/GenBank/DDBJ databases">
        <authorList>
            <person name="Hellsten U."/>
            <person name="Grimwood J."/>
            <person name="Chapman J.A."/>
            <person name="Shapiro H."/>
            <person name="Aerts A."/>
            <person name="Otillar R.P."/>
            <person name="Terry A.Y."/>
            <person name="Boore J.L."/>
            <person name="Simakov O."/>
            <person name="Marletaz F."/>
            <person name="Cho S.-J."/>
            <person name="Edsinger-Gonzales E."/>
            <person name="Havlak P."/>
            <person name="Kuo D.-H."/>
            <person name="Larsson T."/>
            <person name="Lv J."/>
            <person name="Arendt D."/>
            <person name="Savage R."/>
            <person name="Osoegawa K."/>
            <person name="de Jong P."/>
            <person name="Lindberg D.R."/>
            <person name="Seaver E.C."/>
            <person name="Weisblat D.A."/>
            <person name="Putnam N.H."/>
            <person name="Grigoriev I.V."/>
            <person name="Rokhsar D.S."/>
        </authorList>
    </citation>
    <scope>NUCLEOTIDE SEQUENCE</scope>
    <source>
        <strain evidence="10">I ESC-2004</strain>
    </source>
</reference>
<dbReference type="OMA" id="ATWIICI"/>
<dbReference type="CDD" id="cd00637">
    <property type="entry name" value="7tm_classA_rhodopsin-like"/>
    <property type="match status" value="1"/>
</dbReference>
<evidence type="ECO:0000313" key="9">
    <source>
        <dbReference type="EnsemblMetazoa" id="CapteP189509"/>
    </source>
</evidence>
<feature type="transmembrane region" description="Helical" evidence="6">
    <location>
        <begin position="326"/>
        <end position="349"/>
    </location>
</feature>
<organism evidence="8">
    <name type="scientific">Capitella teleta</name>
    <name type="common">Polychaete worm</name>
    <dbReference type="NCBI Taxonomy" id="283909"/>
    <lineage>
        <taxon>Eukaryota</taxon>
        <taxon>Metazoa</taxon>
        <taxon>Spiralia</taxon>
        <taxon>Lophotrochozoa</taxon>
        <taxon>Annelida</taxon>
        <taxon>Polychaeta</taxon>
        <taxon>Sedentaria</taxon>
        <taxon>Scolecida</taxon>
        <taxon>Capitellidae</taxon>
        <taxon>Capitella</taxon>
    </lineage>
</organism>
<evidence type="ECO:0000256" key="6">
    <source>
        <dbReference type="SAM" id="Phobius"/>
    </source>
</evidence>
<feature type="transmembrane region" description="Helical" evidence="6">
    <location>
        <begin position="369"/>
        <end position="385"/>
    </location>
</feature>
<keyword evidence="5 6" id="KW-0472">Membrane</keyword>
<gene>
    <name evidence="8" type="ORF">CAPTEDRAFT_189509</name>
</gene>
<dbReference type="SUPFAM" id="SSF81321">
    <property type="entry name" value="Family A G protein-coupled receptor-like"/>
    <property type="match status" value="1"/>
</dbReference>
<dbReference type="EnsemblMetazoa" id="CapteT189509">
    <property type="protein sequence ID" value="CapteP189509"/>
    <property type="gene ID" value="CapteG189509"/>
</dbReference>
<keyword evidence="3 6" id="KW-0812">Transmembrane</keyword>
<comment type="subcellular location">
    <subcellularLocation>
        <location evidence="1">Cell membrane</location>
        <topology evidence="1">Multi-pass membrane protein</topology>
    </subcellularLocation>
</comment>
<evidence type="ECO:0000313" key="8">
    <source>
        <dbReference type="EMBL" id="ELT92260.1"/>
    </source>
</evidence>
<dbReference type="InterPro" id="IPR017452">
    <property type="entry name" value="GPCR_Rhodpsn_7TM"/>
</dbReference>
<evidence type="ECO:0000256" key="3">
    <source>
        <dbReference type="ARBA" id="ARBA00022692"/>
    </source>
</evidence>
<feature type="transmembrane region" description="Helical" evidence="6">
    <location>
        <begin position="150"/>
        <end position="176"/>
    </location>
</feature>
<accession>R7TME8</accession>
<dbReference type="GO" id="GO:0004930">
    <property type="term" value="F:G protein-coupled receptor activity"/>
    <property type="evidence" value="ECO:0007669"/>
    <property type="project" value="InterPro"/>
</dbReference>
<dbReference type="OrthoDB" id="6287421at2759"/>
<dbReference type="EMBL" id="AMQN01013401">
    <property type="status" value="NOT_ANNOTATED_CDS"/>
    <property type="molecule type" value="Genomic_DNA"/>
</dbReference>
<reference evidence="8 10" key="2">
    <citation type="journal article" date="2013" name="Nature">
        <title>Insights into bilaterian evolution from three spiralian genomes.</title>
        <authorList>
            <person name="Simakov O."/>
            <person name="Marletaz F."/>
            <person name="Cho S.J."/>
            <person name="Edsinger-Gonzales E."/>
            <person name="Havlak P."/>
            <person name="Hellsten U."/>
            <person name="Kuo D.H."/>
            <person name="Larsson T."/>
            <person name="Lv J."/>
            <person name="Arendt D."/>
            <person name="Savage R."/>
            <person name="Osoegawa K."/>
            <person name="de Jong P."/>
            <person name="Grimwood J."/>
            <person name="Chapman J.A."/>
            <person name="Shapiro H."/>
            <person name="Aerts A."/>
            <person name="Otillar R.P."/>
            <person name="Terry A.Y."/>
            <person name="Boore J.L."/>
            <person name="Grigoriev I.V."/>
            <person name="Lindberg D.R."/>
            <person name="Seaver E.C."/>
            <person name="Weisblat D.A."/>
            <person name="Putnam N.H."/>
            <person name="Rokhsar D.S."/>
        </authorList>
    </citation>
    <scope>NUCLEOTIDE SEQUENCE</scope>
    <source>
        <strain evidence="8 10">I ESC-2004</strain>
    </source>
</reference>
<keyword evidence="10" id="KW-1185">Reference proteome</keyword>
<evidence type="ECO:0000256" key="1">
    <source>
        <dbReference type="ARBA" id="ARBA00004651"/>
    </source>
</evidence>
<dbReference type="Gene3D" id="1.20.1070.10">
    <property type="entry name" value="Rhodopsin 7-helix transmembrane proteins"/>
    <property type="match status" value="1"/>
</dbReference>
<feature type="transmembrane region" description="Helical" evidence="6">
    <location>
        <begin position="271"/>
        <end position="294"/>
    </location>
</feature>